<protein>
    <submittedName>
        <fullName evidence="1">Uncharacterized protein</fullName>
    </submittedName>
</protein>
<keyword evidence="2" id="KW-1185">Reference proteome</keyword>
<gene>
    <name evidence="1" type="ORF">FB470_003034</name>
</gene>
<comment type="caution">
    <text evidence="1">The sequence shown here is derived from an EMBL/GenBank/DDBJ whole genome shotgun (WGS) entry which is preliminary data.</text>
</comment>
<organism evidence="1 2">
    <name type="scientific">Amycolatopsis thermophila</name>
    <dbReference type="NCBI Taxonomy" id="206084"/>
    <lineage>
        <taxon>Bacteria</taxon>
        <taxon>Bacillati</taxon>
        <taxon>Actinomycetota</taxon>
        <taxon>Actinomycetes</taxon>
        <taxon>Pseudonocardiales</taxon>
        <taxon>Pseudonocardiaceae</taxon>
        <taxon>Amycolatopsis</taxon>
    </lineage>
</organism>
<dbReference type="Proteomes" id="UP001229651">
    <property type="component" value="Unassembled WGS sequence"/>
</dbReference>
<evidence type="ECO:0000313" key="1">
    <source>
        <dbReference type="EMBL" id="MDQ0379040.1"/>
    </source>
</evidence>
<reference evidence="1 2" key="1">
    <citation type="submission" date="2023-07" db="EMBL/GenBank/DDBJ databases">
        <title>Sequencing the genomes of 1000 actinobacteria strains.</title>
        <authorList>
            <person name="Klenk H.-P."/>
        </authorList>
    </citation>
    <scope>NUCLEOTIDE SEQUENCE [LARGE SCALE GENOMIC DNA]</scope>
    <source>
        <strain evidence="1 2">DSM 45805</strain>
    </source>
</reference>
<name>A0ABU0EUQ0_9PSEU</name>
<dbReference type="EMBL" id="JAUSUT010000001">
    <property type="protein sequence ID" value="MDQ0379040.1"/>
    <property type="molecule type" value="Genomic_DNA"/>
</dbReference>
<proteinExistence type="predicted"/>
<accession>A0ABU0EUQ0</accession>
<evidence type="ECO:0000313" key="2">
    <source>
        <dbReference type="Proteomes" id="UP001229651"/>
    </source>
</evidence>
<sequence length="99" mass="10072">MLAIADPSARFRLIWIRSRRAARTAASVSGSSTSSAITTPTTACGNPAWSTALSIAGETASASPTTATRATSRNARLNHAVPVLGGSAYSSASCFTGRK</sequence>